<dbReference type="GO" id="GO:0003677">
    <property type="term" value="F:DNA binding"/>
    <property type="evidence" value="ECO:0007669"/>
    <property type="project" value="InterPro"/>
</dbReference>
<feature type="domain" description="RNA polymerase N-terminal" evidence="6">
    <location>
        <begin position="226"/>
        <end position="525"/>
    </location>
</feature>
<dbReference type="GO" id="GO:0000428">
    <property type="term" value="C:DNA-directed RNA polymerase complex"/>
    <property type="evidence" value="ECO:0007669"/>
    <property type="project" value="UniProtKB-KW"/>
</dbReference>
<name>A0A481YUX8_9VIRU</name>
<dbReference type="EMBL" id="MK500339">
    <property type="protein sequence ID" value="QBK86972.1"/>
    <property type="molecule type" value="Genomic_DNA"/>
</dbReference>
<dbReference type="InterPro" id="IPR007066">
    <property type="entry name" value="RNA_pol_Rpb1_3"/>
</dbReference>
<gene>
    <name evidence="7" type="ORF">LCMAC103_03140</name>
</gene>
<organism evidence="7">
    <name type="scientific">Marseillevirus LCMAC103</name>
    <dbReference type="NCBI Taxonomy" id="2506604"/>
    <lineage>
        <taxon>Viruses</taxon>
        <taxon>Varidnaviria</taxon>
        <taxon>Bamfordvirae</taxon>
        <taxon>Nucleocytoviricota</taxon>
        <taxon>Megaviricetes</taxon>
        <taxon>Pimascovirales</taxon>
        <taxon>Pimascovirales incertae sedis</taxon>
        <taxon>Marseilleviridae</taxon>
    </lineage>
</organism>
<dbReference type="InterPro" id="IPR042102">
    <property type="entry name" value="RNA_pol_Rpb1_3_sf"/>
</dbReference>
<dbReference type="Gene3D" id="1.10.132.30">
    <property type="match status" value="1"/>
</dbReference>
<dbReference type="Pfam" id="PF04983">
    <property type="entry name" value="RNA_pol_Rpb1_3"/>
    <property type="match status" value="1"/>
</dbReference>
<dbReference type="Pfam" id="PF04998">
    <property type="entry name" value="RNA_pol_Rpb1_5"/>
    <property type="match status" value="1"/>
</dbReference>
<dbReference type="GO" id="GO:0006351">
    <property type="term" value="P:DNA-templated transcription"/>
    <property type="evidence" value="ECO:0007669"/>
    <property type="project" value="InterPro"/>
</dbReference>
<dbReference type="Gene3D" id="4.10.860.120">
    <property type="entry name" value="RNA polymerase II, clamp domain"/>
    <property type="match status" value="1"/>
</dbReference>
<dbReference type="Gene3D" id="3.30.1490.180">
    <property type="entry name" value="RNA polymerase ii"/>
    <property type="match status" value="1"/>
</dbReference>
<evidence type="ECO:0000256" key="4">
    <source>
        <dbReference type="ARBA" id="ARBA00023163"/>
    </source>
</evidence>
<dbReference type="SMART" id="SM00663">
    <property type="entry name" value="RPOLA_N"/>
    <property type="match status" value="1"/>
</dbReference>
<comment type="similarity">
    <text evidence="5">Belongs to the RNA polymerase beta' chain family.</text>
</comment>
<dbReference type="Pfam" id="PF00623">
    <property type="entry name" value="RNA_pol_Rpb1_2"/>
    <property type="match status" value="1"/>
</dbReference>
<evidence type="ECO:0000259" key="6">
    <source>
        <dbReference type="SMART" id="SM00663"/>
    </source>
</evidence>
<keyword evidence="4 5" id="KW-0804">Transcription</keyword>
<proteinExistence type="inferred from homology"/>
<dbReference type="Gene3D" id="6.20.50.80">
    <property type="match status" value="1"/>
</dbReference>
<evidence type="ECO:0000313" key="7">
    <source>
        <dbReference type="EMBL" id="QBK86972.1"/>
    </source>
</evidence>
<dbReference type="GO" id="GO:0003899">
    <property type="term" value="F:DNA-directed RNA polymerase activity"/>
    <property type="evidence" value="ECO:0007669"/>
    <property type="project" value="UniProtKB-EC"/>
</dbReference>
<keyword evidence="2 5" id="KW-0808">Transferase</keyword>
<keyword evidence="3 5" id="KW-0548">Nucleotidyltransferase</keyword>
<dbReference type="Pfam" id="PF04997">
    <property type="entry name" value="RNA_pol_Rpb1_1"/>
    <property type="match status" value="1"/>
</dbReference>
<dbReference type="InterPro" id="IPR006592">
    <property type="entry name" value="RNA_pol_N"/>
</dbReference>
<dbReference type="EC" id="2.7.7.6" evidence="5"/>
<dbReference type="InterPro" id="IPR007081">
    <property type="entry name" value="RNA_pol_Rpb1_5"/>
</dbReference>
<dbReference type="Gene3D" id="1.10.150.390">
    <property type="match status" value="1"/>
</dbReference>
<accession>A0A481YUX8</accession>
<evidence type="ECO:0000256" key="2">
    <source>
        <dbReference type="ARBA" id="ARBA00022679"/>
    </source>
</evidence>
<dbReference type="InterPro" id="IPR000722">
    <property type="entry name" value="RNA_pol_asu"/>
</dbReference>
<sequence length="1382" mass="150839">MRSQRTSRVVRVQFGLLTGEQWRRFGVCAVTKPNTHGVGDLANTVYDERMGVLDVGKWCHTCGHDNVDCPGHHGYIELVHPVFNIKCLPIVQKIVKCVCVRCGALRVSPEHVELKGVRRLKRARRMKALLKLCEKAKVCVRCGAALPYLDAEGVRCYYDKKAKHQAVVKTPADVLELFDKARRDHPGIFELMGFNHGLSTDARYSVSTVVSADATDVVHLHSNDPKALIFSVLPVIPPCARTWVIRNGDKSDDDLTEKYNNIVKTNRKLADPNHVLTEVAREETIRKLEDHVNTLIDNHRDTNTTGRSHRGIIDRIQGKGNRVQENVMAKRVDQSARTVIASGGPGIRFGEIGVPAKMADILTVPVSVTPLTLQYAQRLAADGRIRSVFRWDPEQRKRTYRMIRTPRMMQVVGVRLGDKVERCLETGDVVLLNRQPTLRKESMIGHRVVVLPPHESVFRIPLAVTTPLGADFDGDECNIHVPQSARARAECATFMSAANRIVTGQRNAPICGIVQDGLVTSYLLTDTPESGQTPHVSRAAFYDALCVAGLDASYDEPALLARAYKYHPGSIVFDAGAGVHRLRGGAIPGAIAFSALLPSTFCYDRRTETNARRPVVSIREGIVLPGSGPLCKKVIGAKPNSIIHVLWLEYGPEVAQEFISNVQIVTDLLSPRLGFSMGLEDCYTRNRGEIARLLTEMDARYGAMDPARQENRRNAELNSAMSYAPKIVKKNVYHGDRNAVTVMRVSGAKASDVNATQMAAFIGQQNVAGKRPPRALAHGTRTLPCFAPGDPSPSAQGFIYGSYLSGQQPHEAFFAAQAGRSGIVDTACKTSETGYIQKKICQKVADLQVWTDGSVRDAHGRVVQFLYGGDGFDPQMLAPLRARAEAPVDFPFFVDPAAVAARLTPVGPGPAPAAPLDAPMVDELLTVVSVGRPGSRVGRQATRNVHKTLRRLLKGVAVPADAIPEFCRIVADTFQRARVPPGEMVGQDLATAMGEITTQLVLSFFHFAGLSLKDASLGVPRFVELLNIPKKPSNVSCVVYGARAAGRAEADALCRELAALVVGDVLADGADGIEMLRVGPDDPLRRSPADFHPYRGYTEPWWVAHARRLGLAGPAADRRPDKWAFRVRLDRARMHRRRTTPRLVADRITAAGAGRFACVAAPTALAELEVWLDFAEFGGYARNKLKKNDGGCVTAANFDFFVARDIAAHFIRTTRLRGVAGVSRAVASPDSADPRGGGWVVETVGGNHLSRVLGAPGVDSTRTISNNTREILHVLGIEAARSFLVDEITRVLSFDGSYINSHHVPLLVDAITCRGGLTPVRRDGIDRNEVGPIAKLAFEQTVNNMIESAVFSEHDNMNGFSARVMFGQFMQGGTGSVAAYQQ</sequence>
<protein>
    <recommendedName>
        <fullName evidence="5">DNA-directed RNA polymerase subunit</fullName>
        <ecNumber evidence="5">2.7.7.6</ecNumber>
    </recommendedName>
</protein>
<dbReference type="Gene3D" id="6.10.250.2940">
    <property type="match status" value="1"/>
</dbReference>
<dbReference type="Gene3D" id="2.40.40.20">
    <property type="match status" value="1"/>
</dbReference>
<dbReference type="InterPro" id="IPR044893">
    <property type="entry name" value="RNA_pol_Rpb1_clamp_domain"/>
</dbReference>
<dbReference type="PANTHER" id="PTHR19376">
    <property type="entry name" value="DNA-DIRECTED RNA POLYMERASE"/>
    <property type="match status" value="1"/>
</dbReference>
<reference evidence="7" key="1">
    <citation type="journal article" date="2019" name="MBio">
        <title>Virus Genomes from Deep Sea Sediments Expand the Ocean Megavirome and Support Independent Origins of Viral Gigantism.</title>
        <authorList>
            <person name="Backstrom D."/>
            <person name="Yutin N."/>
            <person name="Jorgensen S.L."/>
            <person name="Dharamshi J."/>
            <person name="Homa F."/>
            <person name="Zaremba-Niedwiedzka K."/>
            <person name="Spang A."/>
            <person name="Wolf Y.I."/>
            <person name="Koonin E.V."/>
            <person name="Ettema T.J."/>
        </authorList>
    </citation>
    <scope>NUCLEOTIDE SEQUENCE</scope>
</reference>
<comment type="catalytic activity">
    <reaction evidence="5">
        <text>RNA(n) + a ribonucleoside 5'-triphosphate = RNA(n+1) + diphosphate</text>
        <dbReference type="Rhea" id="RHEA:21248"/>
        <dbReference type="Rhea" id="RHEA-COMP:14527"/>
        <dbReference type="Rhea" id="RHEA-COMP:17342"/>
        <dbReference type="ChEBI" id="CHEBI:33019"/>
        <dbReference type="ChEBI" id="CHEBI:61557"/>
        <dbReference type="ChEBI" id="CHEBI:140395"/>
        <dbReference type="EC" id="2.7.7.6"/>
    </reaction>
</comment>
<dbReference type="InterPro" id="IPR045867">
    <property type="entry name" value="DNA-dir_RpoC_beta_prime"/>
</dbReference>
<dbReference type="Gene3D" id="1.10.274.100">
    <property type="entry name" value="RNA polymerase Rpb1, domain 3"/>
    <property type="match status" value="1"/>
</dbReference>
<keyword evidence="1 5" id="KW-0240">DNA-directed RNA polymerase</keyword>
<dbReference type="InterPro" id="IPR007083">
    <property type="entry name" value="RNA_pol_Rpb1_4"/>
</dbReference>
<dbReference type="InterPro" id="IPR007080">
    <property type="entry name" value="RNA_pol_Rpb1_1"/>
</dbReference>
<dbReference type="PANTHER" id="PTHR19376:SF37">
    <property type="entry name" value="DNA-DIRECTED RNA POLYMERASE II SUBUNIT RPB1"/>
    <property type="match status" value="1"/>
</dbReference>
<evidence type="ECO:0000256" key="1">
    <source>
        <dbReference type="ARBA" id="ARBA00022478"/>
    </source>
</evidence>
<comment type="function">
    <text evidence="5">DNA-dependent RNA polymerase catalyzes the transcription of DNA into RNA using the four ribonucleoside triphosphates as substrates.</text>
</comment>
<dbReference type="InterPro" id="IPR038120">
    <property type="entry name" value="Rpb1_funnel_sf"/>
</dbReference>
<dbReference type="SUPFAM" id="SSF64484">
    <property type="entry name" value="beta and beta-prime subunits of DNA dependent RNA-polymerase"/>
    <property type="match status" value="1"/>
</dbReference>
<evidence type="ECO:0000256" key="3">
    <source>
        <dbReference type="ARBA" id="ARBA00022695"/>
    </source>
</evidence>
<dbReference type="Pfam" id="PF05000">
    <property type="entry name" value="RNA_pol_Rpb1_4"/>
    <property type="match status" value="1"/>
</dbReference>
<evidence type="ECO:0000256" key="5">
    <source>
        <dbReference type="RuleBase" id="RU004279"/>
    </source>
</evidence>